<sequence>MVTVIVVTVIVVTVIVVVIIVVRILMVATLAVTKNNPRSRWRVDPPRTVPWAVSRSADREVAECRIARGENIGVFKFIVLRLRKLVVPCGNPQVTSAVLGRTTHTGPCDTNA</sequence>
<dbReference type="AlphaFoldDB" id="A0A0A2DK04"/>
<proteinExistence type="predicted"/>
<keyword evidence="1" id="KW-0472">Membrane</keyword>
<evidence type="ECO:0000313" key="2">
    <source>
        <dbReference type="EMBL" id="KGM18254.1"/>
    </source>
</evidence>
<dbReference type="EMBL" id="JRVJ01000019">
    <property type="protein sequence ID" value="KGM18254.1"/>
    <property type="molecule type" value="Genomic_DNA"/>
</dbReference>
<feature type="transmembrane region" description="Helical" evidence="1">
    <location>
        <begin position="6"/>
        <end position="32"/>
    </location>
</feature>
<organism evidence="2 3">
    <name type="scientific">Corynebacterium auriscanis</name>
    <dbReference type="NCBI Taxonomy" id="99807"/>
    <lineage>
        <taxon>Bacteria</taxon>
        <taxon>Bacillati</taxon>
        <taxon>Actinomycetota</taxon>
        <taxon>Actinomycetes</taxon>
        <taxon>Mycobacteriales</taxon>
        <taxon>Corynebacteriaceae</taxon>
        <taxon>Corynebacterium</taxon>
    </lineage>
</organism>
<keyword evidence="3" id="KW-1185">Reference proteome</keyword>
<gene>
    <name evidence="2" type="ORF">MA47_09300</name>
</gene>
<reference evidence="2 3" key="1">
    <citation type="submission" date="2014-10" db="EMBL/GenBank/DDBJ databases">
        <title>Whole Genome sequence of Corynebacterium auriscanis strain CIP 106629.</title>
        <authorList>
            <person name="Hassan S.S."/>
            <person name="Jamal S.B."/>
            <person name="Tiwari S."/>
            <person name="Oliveira L.D.C."/>
            <person name="Souza F."/>
            <person name="Mariano D.C."/>
            <person name="Almeida S."/>
            <person name="Dorella F."/>
            <person name="Pereira F."/>
            <person name="Carvalho A."/>
            <person name="Leal C.A."/>
            <person name="Soares S.D.C."/>
            <person name="Figueiredo H.C."/>
            <person name="Silva A."/>
            <person name="Azevedo V.A."/>
        </authorList>
    </citation>
    <scope>NUCLEOTIDE SEQUENCE [LARGE SCALE GENOMIC DNA]</scope>
    <source>
        <strain evidence="2 3">CIP 106629</strain>
    </source>
</reference>
<keyword evidence="1" id="KW-1133">Transmembrane helix</keyword>
<keyword evidence="1" id="KW-0812">Transmembrane</keyword>
<comment type="caution">
    <text evidence="2">The sequence shown here is derived from an EMBL/GenBank/DDBJ whole genome shotgun (WGS) entry which is preliminary data.</text>
</comment>
<evidence type="ECO:0000313" key="3">
    <source>
        <dbReference type="Proteomes" id="UP000030145"/>
    </source>
</evidence>
<accession>A0A0A2DK04</accession>
<name>A0A0A2DK04_9CORY</name>
<evidence type="ECO:0000256" key="1">
    <source>
        <dbReference type="SAM" id="Phobius"/>
    </source>
</evidence>
<dbReference type="Proteomes" id="UP000030145">
    <property type="component" value="Unassembled WGS sequence"/>
</dbReference>
<protein>
    <submittedName>
        <fullName evidence="2">Uncharacterized protein</fullName>
    </submittedName>
</protein>